<evidence type="ECO:0000313" key="9">
    <source>
        <dbReference type="EMBL" id="QHT07791.1"/>
    </source>
</evidence>
<dbReference type="EMBL" id="MN739486">
    <property type="protein sequence ID" value="QHT07791.1"/>
    <property type="molecule type" value="Genomic_DNA"/>
</dbReference>
<feature type="domain" description="Peptidase M16 C-terminal" evidence="8">
    <location>
        <begin position="156"/>
        <end position="342"/>
    </location>
</feature>
<evidence type="ECO:0000259" key="7">
    <source>
        <dbReference type="Pfam" id="PF00675"/>
    </source>
</evidence>
<evidence type="ECO:0008006" key="10">
    <source>
        <dbReference type="Google" id="ProtNLM"/>
    </source>
</evidence>
<dbReference type="PANTHER" id="PTHR43690">
    <property type="entry name" value="NARDILYSIN"/>
    <property type="match status" value="1"/>
</dbReference>
<dbReference type="Pfam" id="PF05193">
    <property type="entry name" value="Peptidase_M16_C"/>
    <property type="match status" value="1"/>
</dbReference>
<accession>A0A6C0CTQ7</accession>
<evidence type="ECO:0000256" key="5">
    <source>
        <dbReference type="ARBA" id="ARBA00022833"/>
    </source>
</evidence>
<dbReference type="InterPro" id="IPR011765">
    <property type="entry name" value="Pept_M16_N"/>
</dbReference>
<dbReference type="InterPro" id="IPR050626">
    <property type="entry name" value="Peptidase_M16"/>
</dbReference>
<evidence type="ECO:0000256" key="2">
    <source>
        <dbReference type="ARBA" id="ARBA00022670"/>
    </source>
</evidence>
<dbReference type="AlphaFoldDB" id="A0A6C0CTQ7"/>
<comment type="similarity">
    <text evidence="1">Belongs to the peptidase M16 family.</text>
</comment>
<evidence type="ECO:0000256" key="1">
    <source>
        <dbReference type="ARBA" id="ARBA00007261"/>
    </source>
</evidence>
<sequence length="435" mass="50718">MELNDIVKNNVTITTNNDNIFMIQVTINCGAIHESEGIYGYSHLLEHIKFHKSKNSKLYLENSGIVNAYTTKDVTSYYIKCSQEFMKDAIDHCVDIVFNTSFSDVDLENEKKVVIEEMYLTRTKSEFFNSLLETIVDDNNLYNNLIVGTKSDINNATKKVIKDYNDYFYHLSNANIMCSCASSQKSAMKRMLKRAFIKYKVQINPPIAKKLYNTFKEECDFKRFDYSLVVHDCPPKKQNAIYFVFKIPSKHEIQHLYVQFIQFVLSKNSKYSLLFEHIRTKKGLAYNIISDIELFEHFGMYTIGLNTSSSNCIQIIEDIFKIMNDNLYTKNKMSKSKFEKFKKDFVQRMNFDLTNNDKAFDFQSTLSHLPKHHKCTLPTFLKMIENMTQDEFVEICNSTVNLNKMGCFIISPLTSKKELTTAFINVLEKFKNEGQ</sequence>
<dbReference type="InterPro" id="IPR007863">
    <property type="entry name" value="Peptidase_M16_C"/>
</dbReference>
<feature type="domain" description="Peptidase M16 N-terminal" evidence="7">
    <location>
        <begin position="15"/>
        <end position="145"/>
    </location>
</feature>
<evidence type="ECO:0000259" key="8">
    <source>
        <dbReference type="Pfam" id="PF05193"/>
    </source>
</evidence>
<dbReference type="GO" id="GO:0046872">
    <property type="term" value="F:metal ion binding"/>
    <property type="evidence" value="ECO:0007669"/>
    <property type="project" value="UniProtKB-KW"/>
</dbReference>
<evidence type="ECO:0000256" key="4">
    <source>
        <dbReference type="ARBA" id="ARBA00022801"/>
    </source>
</evidence>
<dbReference type="GO" id="GO:0006508">
    <property type="term" value="P:proteolysis"/>
    <property type="evidence" value="ECO:0007669"/>
    <property type="project" value="UniProtKB-KW"/>
</dbReference>
<dbReference type="SUPFAM" id="SSF63411">
    <property type="entry name" value="LuxS/MPP-like metallohydrolase"/>
    <property type="match status" value="2"/>
</dbReference>
<keyword evidence="6" id="KW-0482">Metalloprotease</keyword>
<keyword evidence="5" id="KW-0862">Zinc</keyword>
<protein>
    <recommendedName>
        <fullName evidence="10">Peptidase M16 N-terminal domain-containing protein</fullName>
    </recommendedName>
</protein>
<dbReference type="InterPro" id="IPR011249">
    <property type="entry name" value="Metalloenz_LuxS/M16"/>
</dbReference>
<organism evidence="9">
    <name type="scientific">viral metagenome</name>
    <dbReference type="NCBI Taxonomy" id="1070528"/>
    <lineage>
        <taxon>unclassified sequences</taxon>
        <taxon>metagenomes</taxon>
        <taxon>organismal metagenomes</taxon>
    </lineage>
</organism>
<dbReference type="Pfam" id="PF00675">
    <property type="entry name" value="Peptidase_M16"/>
    <property type="match status" value="1"/>
</dbReference>
<keyword evidence="3" id="KW-0479">Metal-binding</keyword>
<dbReference type="PANTHER" id="PTHR43690:SF18">
    <property type="entry name" value="INSULIN-DEGRADING ENZYME-RELATED"/>
    <property type="match status" value="1"/>
</dbReference>
<name>A0A6C0CTQ7_9ZZZZ</name>
<keyword evidence="4" id="KW-0378">Hydrolase</keyword>
<evidence type="ECO:0000256" key="3">
    <source>
        <dbReference type="ARBA" id="ARBA00022723"/>
    </source>
</evidence>
<keyword evidence="2" id="KW-0645">Protease</keyword>
<reference evidence="9" key="1">
    <citation type="journal article" date="2020" name="Nature">
        <title>Giant virus diversity and host interactions through global metagenomics.</title>
        <authorList>
            <person name="Schulz F."/>
            <person name="Roux S."/>
            <person name="Paez-Espino D."/>
            <person name="Jungbluth S."/>
            <person name="Walsh D.A."/>
            <person name="Denef V.J."/>
            <person name="McMahon K.D."/>
            <person name="Konstantinidis K.T."/>
            <person name="Eloe-Fadrosh E.A."/>
            <person name="Kyrpides N.C."/>
            <person name="Woyke T."/>
        </authorList>
    </citation>
    <scope>NUCLEOTIDE SEQUENCE</scope>
    <source>
        <strain evidence="9">GVMAG-M-3300021964-36</strain>
    </source>
</reference>
<dbReference type="Gene3D" id="3.30.830.10">
    <property type="entry name" value="Metalloenzyme, LuxS/M16 peptidase-like"/>
    <property type="match status" value="2"/>
</dbReference>
<dbReference type="GO" id="GO:0008237">
    <property type="term" value="F:metallopeptidase activity"/>
    <property type="evidence" value="ECO:0007669"/>
    <property type="project" value="UniProtKB-KW"/>
</dbReference>
<proteinExistence type="inferred from homology"/>
<evidence type="ECO:0000256" key="6">
    <source>
        <dbReference type="ARBA" id="ARBA00023049"/>
    </source>
</evidence>